<evidence type="ECO:0000313" key="6">
    <source>
        <dbReference type="Proteomes" id="UP000291822"/>
    </source>
</evidence>
<dbReference type="PANTHER" id="PTHR44942">
    <property type="entry name" value="METHYLTRANSF_11 DOMAIN-CONTAINING PROTEIN"/>
    <property type="match status" value="1"/>
</dbReference>
<dbReference type="EMBL" id="SJTG01000001">
    <property type="protein sequence ID" value="TCI12450.1"/>
    <property type="molecule type" value="Genomic_DNA"/>
</dbReference>
<dbReference type="InterPro" id="IPR029063">
    <property type="entry name" value="SAM-dependent_MTases_sf"/>
</dbReference>
<dbReference type="RefSeq" id="WP_131150771.1">
    <property type="nucleotide sequence ID" value="NZ_SJTG01000001.1"/>
</dbReference>
<feature type="domain" description="Methyltransferase type 11" evidence="4">
    <location>
        <begin position="40"/>
        <end position="134"/>
    </location>
</feature>
<sequence length="256" mass="27741">MLIDFGKTASDYARHRMGFPEAFFQHLFQEGLAHPGEVALDIGTGTGVVARGLALRGLAVTGLDPSAALLGQATELDRAAGVQVRHVQARVEEAMLPDASFDLVTAGQCWHWFDRPAAAARVRQWLRPGGRLVIAHFDWLPLAGNMVEATETLIKAYNPAWAQADGTGLYPAWLRDVQEAGLGDIRTFSFDVSVPYSHEDWRGRIRASAGVGASLDPANVARFDAELGEILASRFPADPMHVPHRVWVVSAVAPLS</sequence>
<protein>
    <submittedName>
        <fullName evidence="5">Class I SAM-dependent methyltransferase</fullName>
    </submittedName>
</protein>
<dbReference type="GO" id="GO:0008757">
    <property type="term" value="F:S-adenosylmethionine-dependent methyltransferase activity"/>
    <property type="evidence" value="ECO:0007669"/>
    <property type="project" value="InterPro"/>
</dbReference>
<gene>
    <name evidence="5" type="ORF">EZM97_03635</name>
</gene>
<evidence type="ECO:0000313" key="5">
    <source>
        <dbReference type="EMBL" id="TCI12450.1"/>
    </source>
</evidence>
<dbReference type="Pfam" id="PF08241">
    <property type="entry name" value="Methyltransf_11"/>
    <property type="match status" value="1"/>
</dbReference>
<evidence type="ECO:0000256" key="1">
    <source>
        <dbReference type="ARBA" id="ARBA00008361"/>
    </source>
</evidence>
<evidence type="ECO:0000256" key="3">
    <source>
        <dbReference type="ARBA" id="ARBA00022679"/>
    </source>
</evidence>
<evidence type="ECO:0000259" key="4">
    <source>
        <dbReference type="Pfam" id="PF08241"/>
    </source>
</evidence>
<dbReference type="PANTHER" id="PTHR44942:SF4">
    <property type="entry name" value="METHYLTRANSFERASE TYPE 11 DOMAIN-CONTAINING PROTEIN"/>
    <property type="match status" value="1"/>
</dbReference>
<dbReference type="GO" id="GO:0032259">
    <property type="term" value="P:methylation"/>
    <property type="evidence" value="ECO:0007669"/>
    <property type="project" value="UniProtKB-KW"/>
</dbReference>
<keyword evidence="2 5" id="KW-0489">Methyltransferase</keyword>
<dbReference type="AlphaFoldDB" id="A0A4R0Z2E9"/>
<dbReference type="Proteomes" id="UP000291822">
    <property type="component" value="Unassembled WGS sequence"/>
</dbReference>
<proteinExistence type="inferred from homology"/>
<comment type="caution">
    <text evidence="5">The sequence shown here is derived from an EMBL/GenBank/DDBJ whole genome shotgun (WGS) entry which is preliminary data.</text>
</comment>
<accession>A0A4R0Z2E9</accession>
<dbReference type="CDD" id="cd02440">
    <property type="entry name" value="AdoMet_MTases"/>
    <property type="match status" value="1"/>
</dbReference>
<name>A0A4R0Z2E9_9GAMM</name>
<dbReference type="InterPro" id="IPR013216">
    <property type="entry name" value="Methyltransf_11"/>
</dbReference>
<reference evidence="5 6" key="1">
    <citation type="submission" date="2019-02" db="EMBL/GenBank/DDBJ databases">
        <title>Dyella amyloliquefaciens sp. nov., isolated from forest soil.</title>
        <authorList>
            <person name="Gao Z.-H."/>
            <person name="Qiu L.-H."/>
        </authorList>
    </citation>
    <scope>NUCLEOTIDE SEQUENCE [LARGE SCALE GENOMIC DNA]</scope>
    <source>
        <strain evidence="5 6">KACC 12747</strain>
    </source>
</reference>
<evidence type="ECO:0000256" key="2">
    <source>
        <dbReference type="ARBA" id="ARBA00022603"/>
    </source>
</evidence>
<organism evidence="5 6">
    <name type="scientific">Dyella soli</name>
    <dbReference type="NCBI Taxonomy" id="522319"/>
    <lineage>
        <taxon>Bacteria</taxon>
        <taxon>Pseudomonadati</taxon>
        <taxon>Pseudomonadota</taxon>
        <taxon>Gammaproteobacteria</taxon>
        <taxon>Lysobacterales</taxon>
        <taxon>Rhodanobacteraceae</taxon>
        <taxon>Dyella</taxon>
    </lineage>
</organism>
<dbReference type="Gene3D" id="3.40.50.150">
    <property type="entry name" value="Vaccinia Virus protein VP39"/>
    <property type="match status" value="1"/>
</dbReference>
<keyword evidence="6" id="KW-1185">Reference proteome</keyword>
<dbReference type="SUPFAM" id="SSF53335">
    <property type="entry name" value="S-adenosyl-L-methionine-dependent methyltransferases"/>
    <property type="match status" value="1"/>
</dbReference>
<dbReference type="InterPro" id="IPR051052">
    <property type="entry name" value="Diverse_substrate_MTase"/>
</dbReference>
<keyword evidence="3 5" id="KW-0808">Transferase</keyword>
<comment type="similarity">
    <text evidence="1">Belongs to the methyltransferase superfamily.</text>
</comment>